<gene>
    <name evidence="2" type="ORF">EKO23_11970</name>
</gene>
<evidence type="ECO:0000313" key="2">
    <source>
        <dbReference type="EMBL" id="RYP85711.1"/>
    </source>
</evidence>
<dbReference type="PANTHER" id="PTHR43734">
    <property type="entry name" value="PHYTOENE DESATURASE"/>
    <property type="match status" value="1"/>
</dbReference>
<dbReference type="RefSeq" id="WP_134717526.1">
    <property type="nucleotide sequence ID" value="NZ_SDKM01000015.1"/>
</dbReference>
<keyword evidence="3" id="KW-1185">Reference proteome</keyword>
<dbReference type="InterPro" id="IPR036188">
    <property type="entry name" value="FAD/NAD-bd_sf"/>
</dbReference>
<dbReference type="EMBL" id="SDKM01000015">
    <property type="protein sequence ID" value="RYP85711.1"/>
    <property type="molecule type" value="Genomic_DNA"/>
</dbReference>
<dbReference type="AlphaFoldDB" id="A0A4Q4ZE97"/>
<reference evidence="2 3" key="1">
    <citation type="submission" date="2019-01" db="EMBL/GenBank/DDBJ databases">
        <title>Nocardioides guangzhouensis sp. nov., an actinobacterium isolated from soil.</title>
        <authorList>
            <person name="Fu Y."/>
            <person name="Cai Y."/>
            <person name="Lin Z."/>
            <person name="Chen P."/>
        </authorList>
    </citation>
    <scope>NUCLEOTIDE SEQUENCE [LARGE SCALE GENOMIC DNA]</scope>
    <source>
        <strain evidence="2 3">130</strain>
    </source>
</reference>
<dbReference type="Proteomes" id="UP000295198">
    <property type="component" value="Unassembled WGS sequence"/>
</dbReference>
<dbReference type="Gene3D" id="3.50.50.60">
    <property type="entry name" value="FAD/NAD(P)-binding domain"/>
    <property type="match status" value="2"/>
</dbReference>
<dbReference type="SUPFAM" id="SSF51905">
    <property type="entry name" value="FAD/NAD(P)-binding domain"/>
    <property type="match status" value="1"/>
</dbReference>
<accession>A0A4Q4ZE97</accession>
<dbReference type="InterPro" id="IPR002937">
    <property type="entry name" value="Amino_oxidase"/>
</dbReference>
<dbReference type="OrthoDB" id="9774675at2"/>
<proteinExistence type="predicted"/>
<organism evidence="2 3">
    <name type="scientific">Nocardioides guangzhouensis</name>
    <dbReference type="NCBI Taxonomy" id="2497878"/>
    <lineage>
        <taxon>Bacteria</taxon>
        <taxon>Bacillati</taxon>
        <taxon>Actinomycetota</taxon>
        <taxon>Actinomycetes</taxon>
        <taxon>Propionibacteriales</taxon>
        <taxon>Nocardioidaceae</taxon>
        <taxon>Nocardioides</taxon>
    </lineage>
</organism>
<dbReference type="GO" id="GO:0016491">
    <property type="term" value="F:oxidoreductase activity"/>
    <property type="evidence" value="ECO:0007669"/>
    <property type="project" value="InterPro"/>
</dbReference>
<comment type="caution">
    <text evidence="2">The sequence shown here is derived from an EMBL/GenBank/DDBJ whole genome shotgun (WGS) entry which is preliminary data.</text>
</comment>
<protein>
    <submittedName>
        <fullName evidence="2">NAD(P)/FAD-dependent oxidoreductase</fullName>
    </submittedName>
</protein>
<dbReference type="Pfam" id="PF01593">
    <property type="entry name" value="Amino_oxidase"/>
    <property type="match status" value="1"/>
</dbReference>
<evidence type="ECO:0000259" key="1">
    <source>
        <dbReference type="Pfam" id="PF01593"/>
    </source>
</evidence>
<evidence type="ECO:0000313" key="3">
    <source>
        <dbReference type="Proteomes" id="UP000295198"/>
    </source>
</evidence>
<sequence>MARVVVVGGGFGGLAAAARLAKLGHDVRLLERLDTLGGAVSSVERDGFAWDAGPTWTLLPAVLRDLFRKSGRPLERELELVPQEVVRGHRFADGTAIDLPGGSRAAQLAAVDVLGEGLGEQWCAYVSGFADEWDTVRRHYLERPWRPGLTDKAVTATLFTRESLARRVRKGLGDDRLRQVATHPFTLDGHAARDVPAWLGTTAYLEQNFGAWTVPGGMARLSGALTERLATRRVAVSTGTAVTDLVLRDGRAVAVRTSAGDVDADLVVCAVDPRLLPALSPYVRRTTPAIPPVVCHLGLAGDVPDLPPETVFHGDPTLVLRTGGRAPDGGHAWTLLGRGLLAEDVVTALARRGVDVRRQVEVRVDRSPRDQVEHWNGSPLGVLWQGRNTLTRRLGPRTPLPNVYACGAHATPGSGLPFVGLSAALVAQEVGPA</sequence>
<feature type="domain" description="Amine oxidase" evidence="1">
    <location>
        <begin position="12"/>
        <end position="429"/>
    </location>
</feature>
<dbReference type="PANTHER" id="PTHR43734:SF1">
    <property type="entry name" value="PHYTOENE DESATURASE"/>
    <property type="match status" value="1"/>
</dbReference>
<name>A0A4Q4ZE97_9ACTN</name>